<dbReference type="Proteomes" id="UP001596432">
    <property type="component" value="Unassembled WGS sequence"/>
</dbReference>
<reference evidence="2 3" key="1">
    <citation type="journal article" date="2019" name="Int. J. Syst. Evol. Microbiol.">
        <title>The Global Catalogue of Microorganisms (GCM) 10K type strain sequencing project: providing services to taxonomists for standard genome sequencing and annotation.</title>
        <authorList>
            <consortium name="The Broad Institute Genomics Platform"/>
            <consortium name="The Broad Institute Genome Sequencing Center for Infectious Disease"/>
            <person name="Wu L."/>
            <person name="Ma J."/>
        </authorList>
    </citation>
    <scope>NUCLEOTIDE SEQUENCE [LARGE SCALE GENOMIC DNA]</scope>
    <source>
        <strain evidence="2 3">XZYJT29</strain>
    </source>
</reference>
<dbReference type="EMBL" id="JBHTAS010000001">
    <property type="protein sequence ID" value="MFC7139463.1"/>
    <property type="molecule type" value="Genomic_DNA"/>
</dbReference>
<gene>
    <name evidence="2" type="ORF">ACFQMA_06370</name>
</gene>
<name>A0ABD5XWI6_9EURY</name>
<comment type="caution">
    <text evidence="2">The sequence shown here is derived from an EMBL/GenBank/DDBJ whole genome shotgun (WGS) entry which is preliminary data.</text>
</comment>
<dbReference type="RefSeq" id="WP_274325050.1">
    <property type="nucleotide sequence ID" value="NZ_CP118158.1"/>
</dbReference>
<evidence type="ECO:0000313" key="2">
    <source>
        <dbReference type="EMBL" id="MFC7139463.1"/>
    </source>
</evidence>
<organism evidence="2 3">
    <name type="scientific">Halosimplex aquaticum</name>
    <dbReference type="NCBI Taxonomy" id="3026162"/>
    <lineage>
        <taxon>Archaea</taxon>
        <taxon>Methanobacteriati</taxon>
        <taxon>Methanobacteriota</taxon>
        <taxon>Stenosarchaea group</taxon>
        <taxon>Halobacteria</taxon>
        <taxon>Halobacteriales</taxon>
        <taxon>Haloarculaceae</taxon>
        <taxon>Halosimplex</taxon>
    </lineage>
</organism>
<feature type="region of interest" description="Disordered" evidence="1">
    <location>
        <begin position="36"/>
        <end position="88"/>
    </location>
</feature>
<protein>
    <submittedName>
        <fullName evidence="2">Uncharacterized protein</fullName>
    </submittedName>
</protein>
<keyword evidence="3" id="KW-1185">Reference proteome</keyword>
<feature type="compositionally biased region" description="Basic and acidic residues" evidence="1">
    <location>
        <begin position="57"/>
        <end position="76"/>
    </location>
</feature>
<evidence type="ECO:0000313" key="3">
    <source>
        <dbReference type="Proteomes" id="UP001596432"/>
    </source>
</evidence>
<dbReference type="AlphaFoldDB" id="A0ABD5XWI6"/>
<proteinExistence type="predicted"/>
<feature type="compositionally biased region" description="Basic and acidic residues" evidence="1">
    <location>
        <begin position="36"/>
        <end position="46"/>
    </location>
</feature>
<sequence>MAREVRITIDDDEVFERMKARKRELDLSWEEVLHRGLREVPEERPGEPQPPGASPGREGDRRAADDRRGHHGHDVNVEFGSGSVDHGDSIGAMVEEIKGQVHDQVRESLRASMESVETAGAGLEREMTELERAEDAVLRFDDVTGDDPRYRVPLRVRLETSRGGLDFEVVAVRGGKSVAGMNRFDRETRQAINEHLARGGTATLSFDSEEAYEVGPAIAWRRDDDGAPVVSDVGIPEVLFDDE</sequence>
<evidence type="ECO:0000256" key="1">
    <source>
        <dbReference type="SAM" id="MobiDB-lite"/>
    </source>
</evidence>
<dbReference type="GeneID" id="78819719"/>
<accession>A0ABD5XWI6</accession>